<feature type="non-terminal residue" evidence="2">
    <location>
        <position position="1"/>
    </location>
</feature>
<gene>
    <name evidence="2" type="ORF">V6256_15490</name>
</gene>
<keyword evidence="3" id="KW-1185">Reference proteome</keyword>
<accession>A0ABU9GUI2</accession>
<protein>
    <submittedName>
        <fullName evidence="2">Transglutaminase family protein</fullName>
    </submittedName>
</protein>
<dbReference type="RefSeq" id="WP_341599137.1">
    <property type="nucleotide sequence ID" value="NZ_JBAKAZ010000255.1"/>
</dbReference>
<comment type="caution">
    <text evidence="2">The sequence shown here is derived from an EMBL/GenBank/DDBJ whole genome shotgun (WGS) entry which is preliminary data.</text>
</comment>
<evidence type="ECO:0000313" key="2">
    <source>
        <dbReference type="EMBL" id="MEL0630980.1"/>
    </source>
</evidence>
<evidence type="ECO:0000259" key="1">
    <source>
        <dbReference type="Pfam" id="PF09899"/>
    </source>
</evidence>
<feature type="domain" description="DUF2126" evidence="1">
    <location>
        <begin position="1"/>
        <end position="77"/>
    </location>
</feature>
<dbReference type="Proteomes" id="UP001369082">
    <property type="component" value="Unassembled WGS sequence"/>
</dbReference>
<dbReference type="EMBL" id="JBAKAZ010000255">
    <property type="protein sequence ID" value="MEL0630980.1"/>
    <property type="molecule type" value="Genomic_DNA"/>
</dbReference>
<organism evidence="2 3">
    <name type="scientific">Psychromonas aquatilis</name>
    <dbReference type="NCBI Taxonomy" id="2005072"/>
    <lineage>
        <taxon>Bacteria</taxon>
        <taxon>Pseudomonadati</taxon>
        <taxon>Pseudomonadota</taxon>
        <taxon>Gammaproteobacteria</taxon>
        <taxon>Alteromonadales</taxon>
        <taxon>Psychromonadaceae</taxon>
        <taxon>Psychromonas</taxon>
    </lineage>
</organism>
<proteinExistence type="predicted"/>
<dbReference type="InterPro" id="IPR018667">
    <property type="entry name" value="DUF2126"/>
</dbReference>
<feature type="non-terminal residue" evidence="2">
    <location>
        <position position="77"/>
    </location>
</feature>
<name>A0ABU9GUI2_9GAMM</name>
<reference evidence="2 3" key="1">
    <citation type="submission" date="2024-02" db="EMBL/GenBank/DDBJ databases">
        <title>Bacteria isolated from the canopy kelp, Nereocystis luetkeana.</title>
        <authorList>
            <person name="Pfister C.A."/>
            <person name="Younker I.T."/>
            <person name="Light S.H."/>
        </authorList>
    </citation>
    <scope>NUCLEOTIDE SEQUENCE [LARGE SCALE GENOMIC DNA]</scope>
    <source>
        <strain evidence="2 3">TI.1.05</strain>
    </source>
</reference>
<dbReference type="Pfam" id="PF09899">
    <property type="entry name" value="DUF2126"/>
    <property type="match status" value="1"/>
</dbReference>
<evidence type="ECO:0000313" key="3">
    <source>
        <dbReference type="Proteomes" id="UP001369082"/>
    </source>
</evidence>
<sequence length="77" mass="8841">GPTSQDPRVDEARDEVLYELEIDFSHMPEGEVPEPWLVDRLLRNLLVDLTGNKHRAEFCIDKLYSPDSSTGRLCILE</sequence>